<evidence type="ECO:0000256" key="3">
    <source>
        <dbReference type="ARBA" id="ARBA00010617"/>
    </source>
</evidence>
<comment type="similarity">
    <text evidence="3">Belongs to the cytochrome P450 family.</text>
</comment>
<dbReference type="AlphaFoldDB" id="A0A1C7MHC8"/>
<organism evidence="12 13">
    <name type="scientific">Grifola frondosa</name>
    <name type="common">Maitake</name>
    <name type="synonym">Polyporus frondosus</name>
    <dbReference type="NCBI Taxonomy" id="5627"/>
    <lineage>
        <taxon>Eukaryota</taxon>
        <taxon>Fungi</taxon>
        <taxon>Dikarya</taxon>
        <taxon>Basidiomycota</taxon>
        <taxon>Agaricomycotina</taxon>
        <taxon>Agaricomycetes</taxon>
        <taxon>Polyporales</taxon>
        <taxon>Grifolaceae</taxon>
        <taxon>Grifola</taxon>
    </lineage>
</organism>
<evidence type="ECO:0000256" key="4">
    <source>
        <dbReference type="ARBA" id="ARBA00022617"/>
    </source>
</evidence>
<gene>
    <name evidence="12" type="primary">ordA_16</name>
    <name evidence="12" type="ORF">A0H81_02977</name>
</gene>
<dbReference type="GO" id="GO:0020037">
    <property type="term" value="F:heme binding"/>
    <property type="evidence" value="ECO:0007669"/>
    <property type="project" value="InterPro"/>
</dbReference>
<evidence type="ECO:0000256" key="11">
    <source>
        <dbReference type="ARBA" id="ARBA00023136"/>
    </source>
</evidence>
<keyword evidence="7" id="KW-1133">Transmembrane helix</keyword>
<dbReference type="OMA" id="RTFRTHM"/>
<dbReference type="InterPro" id="IPR050364">
    <property type="entry name" value="Cytochrome_P450_fung"/>
</dbReference>
<dbReference type="PANTHER" id="PTHR46300">
    <property type="entry name" value="P450, PUTATIVE (EUROFUNG)-RELATED-RELATED"/>
    <property type="match status" value="1"/>
</dbReference>
<dbReference type="EMBL" id="LUGG01000003">
    <property type="protein sequence ID" value="OBZ76212.1"/>
    <property type="molecule type" value="Genomic_DNA"/>
</dbReference>
<evidence type="ECO:0000256" key="6">
    <source>
        <dbReference type="ARBA" id="ARBA00022723"/>
    </source>
</evidence>
<reference evidence="12 13" key="1">
    <citation type="submission" date="2016-03" db="EMBL/GenBank/DDBJ databases">
        <title>Whole genome sequencing of Grifola frondosa 9006-11.</title>
        <authorList>
            <person name="Min B."/>
            <person name="Park H."/>
            <person name="Kim J.-G."/>
            <person name="Cho H."/>
            <person name="Oh Y.-L."/>
            <person name="Kong W.-S."/>
            <person name="Choi I.-G."/>
        </authorList>
    </citation>
    <scope>NUCLEOTIDE SEQUENCE [LARGE SCALE GENOMIC DNA]</scope>
    <source>
        <strain evidence="12 13">9006-11</strain>
    </source>
</reference>
<dbReference type="GO" id="GO:0016020">
    <property type="term" value="C:membrane"/>
    <property type="evidence" value="ECO:0007669"/>
    <property type="project" value="UniProtKB-SubCell"/>
</dbReference>
<keyword evidence="10" id="KW-0503">Monooxygenase</keyword>
<keyword evidence="13" id="KW-1185">Reference proteome</keyword>
<dbReference type="OrthoDB" id="1055148at2759"/>
<accession>A0A1C7MHC8</accession>
<name>A0A1C7MHC8_GRIFR</name>
<dbReference type="InterPro" id="IPR001128">
    <property type="entry name" value="Cyt_P450"/>
</dbReference>
<comment type="subcellular location">
    <subcellularLocation>
        <location evidence="2">Membrane</location>
        <topology evidence="2">Single-pass membrane protein</topology>
    </subcellularLocation>
</comment>
<protein>
    <submittedName>
        <fullName evidence="12">O-methylsterigmatocystin oxidoreductase</fullName>
    </submittedName>
</protein>
<keyword evidence="4" id="KW-0349">Heme</keyword>
<evidence type="ECO:0000256" key="7">
    <source>
        <dbReference type="ARBA" id="ARBA00022989"/>
    </source>
</evidence>
<evidence type="ECO:0000256" key="8">
    <source>
        <dbReference type="ARBA" id="ARBA00023002"/>
    </source>
</evidence>
<keyword evidence="9" id="KW-0408">Iron</keyword>
<dbReference type="SUPFAM" id="SSF48264">
    <property type="entry name" value="Cytochrome P450"/>
    <property type="match status" value="1"/>
</dbReference>
<dbReference type="InterPro" id="IPR036396">
    <property type="entry name" value="Cyt_P450_sf"/>
</dbReference>
<evidence type="ECO:0000313" key="13">
    <source>
        <dbReference type="Proteomes" id="UP000092993"/>
    </source>
</evidence>
<evidence type="ECO:0000256" key="1">
    <source>
        <dbReference type="ARBA" id="ARBA00001971"/>
    </source>
</evidence>
<evidence type="ECO:0000256" key="10">
    <source>
        <dbReference type="ARBA" id="ARBA00023033"/>
    </source>
</evidence>
<dbReference type="Pfam" id="PF00067">
    <property type="entry name" value="p450"/>
    <property type="match status" value="1"/>
</dbReference>
<evidence type="ECO:0000256" key="5">
    <source>
        <dbReference type="ARBA" id="ARBA00022692"/>
    </source>
</evidence>
<keyword evidence="8" id="KW-0560">Oxidoreductase</keyword>
<dbReference type="PANTHER" id="PTHR46300:SF7">
    <property type="entry name" value="P450, PUTATIVE (EUROFUNG)-RELATED"/>
    <property type="match status" value="1"/>
</dbReference>
<proteinExistence type="inferred from homology"/>
<evidence type="ECO:0000256" key="9">
    <source>
        <dbReference type="ARBA" id="ARBA00023004"/>
    </source>
</evidence>
<keyword evidence="5" id="KW-0812">Transmembrane</keyword>
<evidence type="ECO:0000256" key="2">
    <source>
        <dbReference type="ARBA" id="ARBA00004167"/>
    </source>
</evidence>
<comment type="caution">
    <text evidence="12">The sequence shown here is derived from an EMBL/GenBank/DDBJ whole genome shotgun (WGS) entry which is preliminary data.</text>
</comment>
<evidence type="ECO:0000313" key="12">
    <source>
        <dbReference type="EMBL" id="OBZ76212.1"/>
    </source>
</evidence>
<dbReference type="GO" id="GO:0004497">
    <property type="term" value="F:monooxygenase activity"/>
    <property type="evidence" value="ECO:0007669"/>
    <property type="project" value="UniProtKB-KW"/>
</dbReference>
<dbReference type="GO" id="GO:0016705">
    <property type="term" value="F:oxidoreductase activity, acting on paired donors, with incorporation or reduction of molecular oxygen"/>
    <property type="evidence" value="ECO:0007669"/>
    <property type="project" value="InterPro"/>
</dbReference>
<dbReference type="STRING" id="5627.A0A1C7MHC8"/>
<dbReference type="Gene3D" id="1.10.630.10">
    <property type="entry name" value="Cytochrome P450"/>
    <property type="match status" value="1"/>
</dbReference>
<keyword evidence="11" id="KW-0472">Membrane</keyword>
<keyword evidence="6" id="KW-0479">Metal-binding</keyword>
<sequence>MLSEGFICVMLPLLGYMIWEAVLLARHTRYPGPQQYPIVGNIISTRKAWLKFAALGKIFGPVYSLRTFRTHMLVINNAAAARELFDVKSHNYWSRPVPKVTELAGINSGAHFEIDPGRLRQSRKMIDVALSPRQLETYRPVVEKYTVLYLDKLLKTPENYVLHIRSVGAGVGSEITYGYKIHGAHDPILRLADNVFKAFAKAFRLGGHTIDCLPFLTKLPSFLPDMRFKRDAQQLYNKITELAERGFQLGQDAIASGLERPTLMSMAVNKPDQFPLDLILYNATQASAGASDNARFQYSFTKLQLFTHPISRSSR</sequence>
<comment type="cofactor">
    <cofactor evidence="1">
        <name>heme</name>
        <dbReference type="ChEBI" id="CHEBI:30413"/>
    </cofactor>
</comment>
<dbReference type="GO" id="GO:0005506">
    <property type="term" value="F:iron ion binding"/>
    <property type="evidence" value="ECO:0007669"/>
    <property type="project" value="InterPro"/>
</dbReference>
<dbReference type="Proteomes" id="UP000092993">
    <property type="component" value="Unassembled WGS sequence"/>
</dbReference>